<accession>A0A1P8LWM0</accession>
<evidence type="ECO:0000313" key="3">
    <source>
        <dbReference type="Proteomes" id="UP000186547"/>
    </source>
</evidence>
<name>A0A1P8LWM0_NATLA</name>
<feature type="transmembrane region" description="Helical" evidence="1">
    <location>
        <begin position="55"/>
        <end position="76"/>
    </location>
</feature>
<geneLocation type="plasmid" evidence="3">
    <name>phlaj5i</name>
</geneLocation>
<dbReference type="KEGG" id="hlc:CHINAEXTREME20510"/>
<sequence length="422" mass="47051">MPWKRGDDGPRGRGRRTDFWNGLRRLERGVFLTISKAIVPVLFVFFAAFSHAADLAIVAGLAAVGAFVTAAVMLPVDEMRGALKWFRDGGFGNWLYGIYLRLVPGRSKHERRNGRGTLEPARLLVLAVAVCLVASLFATGFAVAATESDDEDDAVEVVHDDYLTDDAYAETFNETQAVESTDRNVRTQIEKTDVFVRLEAENPNSYPVEMTVKIHPDMVRPADVGDVSAADGDTESTWRNTHDFDRDMSYTEVTFRLDANSEVTFAPNRVRVFGVAWKDEATDTDRWLDRLPSLTDEPDLEQRVYEINSSQGAIVTVPLENDGKSIDDWNAVYRTSPDENWKPISTDSSAPAFYRTVDDGESLQLHFDTDDYAPGEVEVEFTANPNTRDTIRHDVRSIRAGLSDMVNFNFDLFMAGPAGVIA</sequence>
<dbReference type="GeneID" id="30923560"/>
<keyword evidence="2" id="KW-0614">Plasmid</keyword>
<feature type="transmembrane region" description="Helical" evidence="1">
    <location>
        <begin position="121"/>
        <end position="144"/>
    </location>
</feature>
<dbReference type="RefSeq" id="WP_010546856.1">
    <property type="nucleotide sequence ID" value="NZ_CP019286.1"/>
</dbReference>
<dbReference type="AlphaFoldDB" id="A0A1P8LWM0"/>
<organism evidence="2 3">
    <name type="scientific">Natronobacterium lacisalsi AJ5</name>
    <dbReference type="NCBI Taxonomy" id="358396"/>
    <lineage>
        <taxon>Archaea</taxon>
        <taxon>Methanobacteriati</taxon>
        <taxon>Methanobacteriota</taxon>
        <taxon>Stenosarchaea group</taxon>
        <taxon>Halobacteria</taxon>
        <taxon>Halobacteriales</taxon>
        <taxon>Natrialbaceae</taxon>
        <taxon>Natronobacterium</taxon>
    </lineage>
</organism>
<feature type="transmembrane region" description="Helical" evidence="1">
    <location>
        <begin position="29"/>
        <end position="49"/>
    </location>
</feature>
<proteinExistence type="predicted"/>
<evidence type="ECO:0000313" key="2">
    <source>
        <dbReference type="EMBL" id="APX00197.1"/>
    </source>
</evidence>
<keyword evidence="1" id="KW-0472">Membrane</keyword>
<reference evidence="2 3" key="1">
    <citation type="journal article" date="2011" name="J. Bacteriol.">
        <title>Genome sequence of Halobiforma lacisalsi AJ5, an extremely halophilic archaeon which harbors a bop gene.</title>
        <authorList>
            <person name="Jiang X."/>
            <person name="Wang S."/>
            <person name="Cheng H."/>
            <person name="Huo Y."/>
            <person name="Zhang X."/>
            <person name="Zhu X."/>
            <person name="Han X."/>
            <person name="Ni P."/>
            <person name="Wu M."/>
        </authorList>
    </citation>
    <scope>NUCLEOTIDE SEQUENCE [LARGE SCALE GENOMIC DNA]</scope>
    <source>
        <strain evidence="2 3">AJ5</strain>
        <plasmid evidence="2">pHLAJ5I</plasmid>
    </source>
</reference>
<keyword evidence="1" id="KW-1133">Transmembrane helix</keyword>
<evidence type="ECO:0000256" key="1">
    <source>
        <dbReference type="SAM" id="Phobius"/>
    </source>
</evidence>
<dbReference type="EMBL" id="CP019286">
    <property type="protein sequence ID" value="APX00197.1"/>
    <property type="molecule type" value="Genomic_DNA"/>
</dbReference>
<keyword evidence="1" id="KW-0812">Transmembrane</keyword>
<protein>
    <submittedName>
        <fullName evidence="2">Uncharacterized protein</fullName>
    </submittedName>
</protein>
<gene>
    <name evidence="2" type="ORF">CHINAEXTREME_20510</name>
</gene>
<dbReference type="Proteomes" id="UP000186547">
    <property type="component" value="Plasmid pHLAJ5I"/>
</dbReference>